<dbReference type="AlphaFoldDB" id="A0A1S8T891"/>
<evidence type="ECO:0000313" key="1">
    <source>
        <dbReference type="EMBL" id="OOM73963.1"/>
    </source>
</evidence>
<keyword evidence="2" id="KW-1185">Reference proteome</keyword>
<evidence type="ECO:0008006" key="3">
    <source>
        <dbReference type="Google" id="ProtNLM"/>
    </source>
</evidence>
<dbReference type="RefSeq" id="WP_077849154.1">
    <property type="nucleotide sequence ID" value="NZ_LZZM01000206.1"/>
</dbReference>
<proteinExistence type="predicted"/>
<evidence type="ECO:0000313" key="2">
    <source>
        <dbReference type="Proteomes" id="UP000190890"/>
    </source>
</evidence>
<dbReference type="EMBL" id="LZZM01000206">
    <property type="protein sequence ID" value="OOM73963.1"/>
    <property type="molecule type" value="Genomic_DNA"/>
</dbReference>
<dbReference type="Proteomes" id="UP000190890">
    <property type="component" value="Unassembled WGS sequence"/>
</dbReference>
<protein>
    <recommendedName>
        <fullName evidence="3">ASCH domain protein</fullName>
    </recommendedName>
</protein>
<dbReference type="STRING" id="29367.CLPUN_42010"/>
<gene>
    <name evidence="1" type="ORF">CLPUN_42010</name>
</gene>
<accession>A0A1S8T891</accession>
<name>A0A1S8T891_9CLOT</name>
<sequence>MEKPILFNTEMVKAIIEDRKTCTRRIIKKKYENANVDWFENKYGKRLVYVQNDIPASIKNPNGTTTHKLIAMEEIKKPYKVGDILYVRETYADHWLPDGYCKDRYVYKVDGPPQFGYWGNEDRGKFNVWIPSIHMPKDAARIFLKVVSIKAERIQDITEEDAMKEGAGKAYYSSIYSSKAKHGEKEDNYIDGFHELWNECYRWPKTWEGNPWVWVIEFEKNRE</sequence>
<reference evidence="1 2" key="1">
    <citation type="submission" date="2016-05" db="EMBL/GenBank/DDBJ databases">
        <title>Microbial solvent formation.</title>
        <authorList>
            <person name="Poehlein A."/>
            <person name="Montoya Solano J.D."/>
            <person name="Flitsch S."/>
            <person name="Krabben P."/>
            <person name="Duerre P."/>
            <person name="Daniel R."/>
        </authorList>
    </citation>
    <scope>NUCLEOTIDE SEQUENCE [LARGE SCALE GENOMIC DNA]</scope>
    <source>
        <strain evidence="1 2">DSM 2619</strain>
    </source>
</reference>
<comment type="caution">
    <text evidence="1">The sequence shown here is derived from an EMBL/GenBank/DDBJ whole genome shotgun (WGS) entry which is preliminary data.</text>
</comment>
<dbReference type="OrthoDB" id="72471at2"/>
<organism evidence="1 2">
    <name type="scientific">Clostridium puniceum</name>
    <dbReference type="NCBI Taxonomy" id="29367"/>
    <lineage>
        <taxon>Bacteria</taxon>
        <taxon>Bacillati</taxon>
        <taxon>Bacillota</taxon>
        <taxon>Clostridia</taxon>
        <taxon>Eubacteriales</taxon>
        <taxon>Clostridiaceae</taxon>
        <taxon>Clostridium</taxon>
    </lineage>
</organism>